<protein>
    <submittedName>
        <fullName evidence="2">Uncharacterized protein</fullName>
    </submittedName>
</protein>
<feature type="compositionally biased region" description="Low complexity" evidence="1">
    <location>
        <begin position="403"/>
        <end position="425"/>
    </location>
</feature>
<reference evidence="2" key="1">
    <citation type="submission" date="2017-08" db="EMBL/GenBank/DDBJ databases">
        <authorList>
            <person name="Polle J.E."/>
            <person name="Barry K."/>
            <person name="Cushman J."/>
            <person name="Schmutz J."/>
            <person name="Tran D."/>
            <person name="Hathwaick L.T."/>
            <person name="Yim W.C."/>
            <person name="Jenkins J."/>
            <person name="Mckie-Krisberg Z.M."/>
            <person name="Prochnik S."/>
            <person name="Lindquist E."/>
            <person name="Dockter R.B."/>
            <person name="Adam C."/>
            <person name="Molina H."/>
            <person name="Bunkerborg J."/>
            <person name="Jin E."/>
            <person name="Buchheim M."/>
            <person name="Magnuson J."/>
        </authorList>
    </citation>
    <scope>NUCLEOTIDE SEQUENCE</scope>
    <source>
        <strain evidence="2">CCAP 19/18</strain>
    </source>
</reference>
<proteinExistence type="predicted"/>
<organism evidence="2 3">
    <name type="scientific">Dunaliella salina</name>
    <name type="common">Green alga</name>
    <name type="synonym">Protococcus salinus</name>
    <dbReference type="NCBI Taxonomy" id="3046"/>
    <lineage>
        <taxon>Eukaryota</taxon>
        <taxon>Viridiplantae</taxon>
        <taxon>Chlorophyta</taxon>
        <taxon>core chlorophytes</taxon>
        <taxon>Chlorophyceae</taxon>
        <taxon>CS clade</taxon>
        <taxon>Chlamydomonadales</taxon>
        <taxon>Dunaliellaceae</taxon>
        <taxon>Dunaliella</taxon>
    </lineage>
</organism>
<dbReference type="Proteomes" id="UP000815325">
    <property type="component" value="Unassembled WGS sequence"/>
</dbReference>
<evidence type="ECO:0000313" key="3">
    <source>
        <dbReference type="Proteomes" id="UP000815325"/>
    </source>
</evidence>
<evidence type="ECO:0000313" key="2">
    <source>
        <dbReference type="EMBL" id="KAF5828203.1"/>
    </source>
</evidence>
<sequence length="515" mass="56531">MMCEPAQKKLSEAMALESGAAPNATLSPFWTDKRRASFKEAIKIGVKATSSLCEGLVEVLPFPGGPCAALLGQVALLVSTAMANHDNLKALQEMAAELMDVIIEKHVSKVDQAANQGGSRAAKAGSRMYYQLMARFRDLLDGILAYTKDYNNKNFIVKLLMTGHAREQYQEMVDNLAKLLANAHFSVSVDTHSLVTNVQSMTAEMKGMVEDIRRRTQYTDRSSEVKHLVYELGGYDAARAGLMALEAAQEEGVHSLVKHADMRTFWRMCFKGLPKVDWEVWWEAFPSQLMVVVQDKAVVEQVAARLSTDADLRRFQEFVEKRDGETISVKEVNDATAVFQALMELLLAPHHRLFYAPNSAKAEQGWYDLVVKCMIKITNNLPATVDSINIQGASIYNHTPDTGASASPRPPSGAAISSRHTSSSSLNLDAAGPRASTDGGPAAQPPQQQQQQQPAQVAQGSMVLAPSADVYCQRAANDPAARSLLSVIFKRIAENSADRHQALERMQRLRELEGQ</sequence>
<keyword evidence="3" id="KW-1185">Reference proteome</keyword>
<accession>A0ABQ7G0S5</accession>
<evidence type="ECO:0000256" key="1">
    <source>
        <dbReference type="SAM" id="MobiDB-lite"/>
    </source>
</evidence>
<feature type="region of interest" description="Disordered" evidence="1">
    <location>
        <begin position="399"/>
        <end position="460"/>
    </location>
</feature>
<dbReference type="EMBL" id="MU070343">
    <property type="protein sequence ID" value="KAF5828203.1"/>
    <property type="molecule type" value="Genomic_DNA"/>
</dbReference>
<comment type="caution">
    <text evidence="2">The sequence shown here is derived from an EMBL/GenBank/DDBJ whole genome shotgun (WGS) entry which is preliminary data.</text>
</comment>
<feature type="compositionally biased region" description="Low complexity" evidence="1">
    <location>
        <begin position="441"/>
        <end position="459"/>
    </location>
</feature>
<gene>
    <name evidence="2" type="ORF">DUNSADRAFT_18029</name>
</gene>
<name>A0ABQ7G0S5_DUNSA</name>